<name>A0A843WXL5_COLES</name>
<dbReference type="OrthoDB" id="274641at2759"/>
<evidence type="ECO:0000313" key="2">
    <source>
        <dbReference type="Proteomes" id="UP000652761"/>
    </source>
</evidence>
<accession>A0A843WXL5</accession>
<dbReference type="Proteomes" id="UP000652761">
    <property type="component" value="Unassembled WGS sequence"/>
</dbReference>
<gene>
    <name evidence="1" type="ORF">Taro_048115</name>
</gene>
<organism evidence="1 2">
    <name type="scientific">Colocasia esculenta</name>
    <name type="common">Wild taro</name>
    <name type="synonym">Arum esculentum</name>
    <dbReference type="NCBI Taxonomy" id="4460"/>
    <lineage>
        <taxon>Eukaryota</taxon>
        <taxon>Viridiplantae</taxon>
        <taxon>Streptophyta</taxon>
        <taxon>Embryophyta</taxon>
        <taxon>Tracheophyta</taxon>
        <taxon>Spermatophyta</taxon>
        <taxon>Magnoliopsida</taxon>
        <taxon>Liliopsida</taxon>
        <taxon>Araceae</taxon>
        <taxon>Aroideae</taxon>
        <taxon>Colocasieae</taxon>
        <taxon>Colocasia</taxon>
    </lineage>
</organism>
<protein>
    <submittedName>
        <fullName evidence="1">Uncharacterized protein</fullName>
    </submittedName>
</protein>
<evidence type="ECO:0000313" key="1">
    <source>
        <dbReference type="EMBL" id="MQM15169.1"/>
    </source>
</evidence>
<dbReference type="AlphaFoldDB" id="A0A843WXL5"/>
<dbReference type="EMBL" id="NMUH01006399">
    <property type="protein sequence ID" value="MQM15169.1"/>
    <property type="molecule type" value="Genomic_DNA"/>
</dbReference>
<reference evidence="1" key="1">
    <citation type="submission" date="2017-07" db="EMBL/GenBank/DDBJ databases">
        <title>Taro Niue Genome Assembly and Annotation.</title>
        <authorList>
            <person name="Atibalentja N."/>
            <person name="Keating K."/>
            <person name="Fields C.J."/>
        </authorList>
    </citation>
    <scope>NUCLEOTIDE SEQUENCE</scope>
    <source>
        <strain evidence="1">Niue_2</strain>
        <tissue evidence="1">Leaf</tissue>
    </source>
</reference>
<comment type="caution">
    <text evidence="1">The sequence shown here is derived from an EMBL/GenBank/DDBJ whole genome shotgun (WGS) entry which is preliminary data.</text>
</comment>
<proteinExistence type="predicted"/>
<keyword evidence="2" id="KW-1185">Reference proteome</keyword>
<sequence length="199" mass="22475">MSKLFSKIANFFSSRMLVGVDKAGNRYFTRMEEIDGVASLSSEAKVHGRTALRGGYVAEEIWQHKEMLELEAYRERVRINVDLLKKEEERKSKGRSLQQSKSTGKVQSPDLKSFIQQFPGASLNERRASVSSMIPSEFNNALDAWKFSFLDMSLGHPPPSLFLSFSFSPKFQILECIVFSPLYILLIVTENVHVATSSA</sequence>